<organism evidence="5 6">
    <name type="scientific">Mycobacterium tuberculosis</name>
    <dbReference type="NCBI Taxonomy" id="1773"/>
    <lineage>
        <taxon>Bacteria</taxon>
        <taxon>Bacillati</taxon>
        <taxon>Actinomycetota</taxon>
        <taxon>Actinomycetes</taxon>
        <taxon>Mycobacteriales</taxon>
        <taxon>Mycobacteriaceae</taxon>
        <taxon>Mycobacterium</taxon>
        <taxon>Mycobacterium tuberculosis complex</taxon>
    </lineage>
</organism>
<accession>A0A655DLU6</accession>
<dbReference type="EMBL" id="CQQC01003312">
    <property type="protein sequence ID" value="CNX58272.1"/>
    <property type="molecule type" value="Genomic_DNA"/>
</dbReference>
<feature type="region of interest" description="Disordered" evidence="1">
    <location>
        <begin position="1"/>
        <end position="39"/>
    </location>
</feature>
<proteinExistence type="predicted"/>
<dbReference type="Proteomes" id="UP000048948">
    <property type="component" value="Unassembled WGS sequence"/>
</dbReference>
<dbReference type="Proteomes" id="UP000046680">
    <property type="component" value="Unassembled WGS sequence"/>
</dbReference>
<dbReference type="AlphaFoldDB" id="A0A655DLU6"/>
<evidence type="ECO:0000313" key="8">
    <source>
        <dbReference type="Proteomes" id="UP000046680"/>
    </source>
</evidence>
<protein>
    <submittedName>
        <fullName evidence="5">Uncharacterized protein</fullName>
    </submittedName>
</protein>
<evidence type="ECO:0000313" key="6">
    <source>
        <dbReference type="Proteomes" id="UP000039021"/>
    </source>
</evidence>
<dbReference type="EMBL" id="CNGE01001697">
    <property type="protein sequence ID" value="CKU42454.1"/>
    <property type="molecule type" value="Genomic_DNA"/>
</dbReference>
<reference evidence="6 7" key="2">
    <citation type="submission" date="2015-03" db="EMBL/GenBank/DDBJ databases">
        <authorList>
            <consortium name="Pathogen Informatics"/>
        </authorList>
    </citation>
    <scope>NUCLEOTIDE SEQUENCE [LARGE SCALE GENOMIC DNA]</scope>
    <source>
        <strain evidence="3 9">Bir 172</strain>
        <strain evidence="2 8">C09601061</strain>
        <strain evidence="4 7">D00501624</strain>
        <strain evidence="6">N09902308</strain>
    </source>
</reference>
<evidence type="ECO:0000313" key="2">
    <source>
        <dbReference type="EMBL" id="CFS16719.1"/>
    </source>
</evidence>
<evidence type="ECO:0000313" key="9">
    <source>
        <dbReference type="Proteomes" id="UP000048948"/>
    </source>
</evidence>
<dbReference type="EMBL" id="CGCX01002840">
    <property type="protein sequence ID" value="CFS16719.1"/>
    <property type="molecule type" value="Genomic_DNA"/>
</dbReference>
<dbReference type="Proteomes" id="UP000039021">
    <property type="component" value="Unassembled WGS sequence"/>
</dbReference>
<dbReference type="Proteomes" id="UP000039217">
    <property type="component" value="Unassembled WGS sequence"/>
</dbReference>
<gene>
    <name evidence="2" type="ORF">ERS007657_04348</name>
    <name evidence="4" type="ORF">ERS007661_04674</name>
    <name evidence="5" type="ORF">ERS007739_05662</name>
    <name evidence="3" type="ORF">ERS027646_04770</name>
</gene>
<evidence type="ECO:0000313" key="5">
    <source>
        <dbReference type="EMBL" id="CPC32792.1"/>
    </source>
</evidence>
<name>A0A655DLU6_MYCTX</name>
<reference evidence="5" key="1">
    <citation type="submission" date="2015-03" db="EMBL/GenBank/DDBJ databases">
        <authorList>
            <consortium name="Pathogen Informatics"/>
            <person name="Murphy D."/>
        </authorList>
    </citation>
    <scope>NUCLEOTIDE SEQUENCE</scope>
    <source>
        <strain evidence="5">N09902308</strain>
    </source>
</reference>
<feature type="compositionally biased region" description="Polar residues" evidence="1">
    <location>
        <begin position="19"/>
        <end position="39"/>
    </location>
</feature>
<sequence length="72" mass="7251">MENQPATSASSPSAACLGWSSTGDGSNRNTPSSPGLPSSLVNPCSAALKSLGTTHTLLASPRAISGSVCRYW</sequence>
<evidence type="ECO:0000313" key="7">
    <source>
        <dbReference type="Proteomes" id="UP000039217"/>
    </source>
</evidence>
<dbReference type="EMBL" id="CSBK01005023">
    <property type="protein sequence ID" value="CPC32792.1"/>
    <property type="molecule type" value="Genomic_DNA"/>
</dbReference>
<evidence type="ECO:0000313" key="4">
    <source>
        <dbReference type="EMBL" id="CNX58272.1"/>
    </source>
</evidence>
<evidence type="ECO:0000256" key="1">
    <source>
        <dbReference type="SAM" id="MobiDB-lite"/>
    </source>
</evidence>
<feature type="compositionally biased region" description="Low complexity" evidence="1">
    <location>
        <begin position="1"/>
        <end position="15"/>
    </location>
</feature>
<evidence type="ECO:0000313" key="3">
    <source>
        <dbReference type="EMBL" id="CKU42454.1"/>
    </source>
</evidence>